<protein>
    <submittedName>
        <fullName evidence="6">Helix-turn-helix domain-containing protein</fullName>
    </submittedName>
</protein>
<dbReference type="GO" id="GO:0003700">
    <property type="term" value="F:DNA-binding transcription factor activity"/>
    <property type="evidence" value="ECO:0007669"/>
    <property type="project" value="TreeGrafter"/>
</dbReference>
<dbReference type="Pfam" id="PF01614">
    <property type="entry name" value="IclR_C"/>
    <property type="match status" value="1"/>
</dbReference>
<feature type="domain" description="IclR-ED" evidence="5">
    <location>
        <begin position="71"/>
        <end position="250"/>
    </location>
</feature>
<feature type="domain" description="HTH iclR-type" evidence="4">
    <location>
        <begin position="10"/>
        <end position="70"/>
    </location>
</feature>
<dbReference type="SUPFAM" id="SSF46785">
    <property type="entry name" value="Winged helix' DNA-binding domain"/>
    <property type="match status" value="1"/>
</dbReference>
<dbReference type="InterPro" id="IPR014757">
    <property type="entry name" value="Tscrpt_reg_IclR_C"/>
</dbReference>
<dbReference type="EMBL" id="WJIF01000007">
    <property type="protein sequence ID" value="MRG60669.1"/>
    <property type="molecule type" value="Genomic_DNA"/>
</dbReference>
<dbReference type="Proteomes" id="UP000431080">
    <property type="component" value="Unassembled WGS sequence"/>
</dbReference>
<proteinExistence type="predicted"/>
<keyword evidence="1" id="KW-0805">Transcription regulation</keyword>
<dbReference type="Pfam" id="PF09339">
    <property type="entry name" value="HTH_IclR"/>
    <property type="match status" value="1"/>
</dbReference>
<keyword evidence="2" id="KW-0238">DNA-binding</keyword>
<dbReference type="PANTHER" id="PTHR30136:SF24">
    <property type="entry name" value="HTH-TYPE TRANSCRIPTIONAL REPRESSOR ALLR"/>
    <property type="match status" value="1"/>
</dbReference>
<dbReference type="AlphaFoldDB" id="A0A6I2F7T2"/>
<dbReference type="GO" id="GO:0003677">
    <property type="term" value="F:DNA binding"/>
    <property type="evidence" value="ECO:0007669"/>
    <property type="project" value="UniProtKB-KW"/>
</dbReference>
<evidence type="ECO:0000313" key="6">
    <source>
        <dbReference type="EMBL" id="MRG60669.1"/>
    </source>
</evidence>
<reference evidence="6 7" key="1">
    <citation type="submission" date="2019-10" db="EMBL/GenBank/DDBJ databases">
        <authorList>
            <person name="Nie G."/>
            <person name="Ming H."/>
            <person name="Yi B."/>
        </authorList>
    </citation>
    <scope>NUCLEOTIDE SEQUENCE [LARGE SCALE GENOMIC DNA]</scope>
    <source>
        <strain evidence="6 7">CFH 90414</strain>
    </source>
</reference>
<keyword evidence="3" id="KW-0804">Transcription</keyword>
<dbReference type="InterPro" id="IPR036390">
    <property type="entry name" value="WH_DNA-bd_sf"/>
</dbReference>
<evidence type="ECO:0000313" key="7">
    <source>
        <dbReference type="Proteomes" id="UP000431080"/>
    </source>
</evidence>
<evidence type="ECO:0000256" key="2">
    <source>
        <dbReference type="ARBA" id="ARBA00023125"/>
    </source>
</evidence>
<dbReference type="RefSeq" id="WP_153685115.1">
    <property type="nucleotide sequence ID" value="NZ_WJIF01000007.1"/>
</dbReference>
<dbReference type="InterPro" id="IPR036388">
    <property type="entry name" value="WH-like_DNA-bd_sf"/>
</dbReference>
<accession>A0A6I2F7T2</accession>
<sequence length="256" mass="26823">MRGGSASDAVGVLDRMTAILEAFDHDDRGLGISELALRAGLPKSTVSRLVATLVRQRYLERDGKHLRLGLRVFELGQLAEQPRDLRAAALPVMAELRHRTGGHVHLAIRDRHEMVCIAVMRGNAPAQPIARIGGRLPIHATALGRAVLAHASAASVDEAVAAGLTALTPRTITAPDALRRQLAAVRRSGIAVDVEEFAVGVSCAASPVFAPSGALVAALSVSGRTDRFDADATAAAVRDAAFRLGRRLGGDGPPRG</sequence>
<dbReference type="PROSITE" id="PS51078">
    <property type="entry name" value="ICLR_ED"/>
    <property type="match status" value="1"/>
</dbReference>
<name>A0A6I2F7T2_9MICO</name>
<organism evidence="6 7">
    <name type="scientific">Agromyces agglutinans</name>
    <dbReference type="NCBI Taxonomy" id="2662258"/>
    <lineage>
        <taxon>Bacteria</taxon>
        <taxon>Bacillati</taxon>
        <taxon>Actinomycetota</taxon>
        <taxon>Actinomycetes</taxon>
        <taxon>Micrococcales</taxon>
        <taxon>Microbacteriaceae</taxon>
        <taxon>Agromyces</taxon>
    </lineage>
</organism>
<dbReference type="InterPro" id="IPR029016">
    <property type="entry name" value="GAF-like_dom_sf"/>
</dbReference>
<dbReference type="GO" id="GO:0045892">
    <property type="term" value="P:negative regulation of DNA-templated transcription"/>
    <property type="evidence" value="ECO:0007669"/>
    <property type="project" value="TreeGrafter"/>
</dbReference>
<dbReference type="PROSITE" id="PS51077">
    <property type="entry name" value="HTH_ICLR"/>
    <property type="match status" value="1"/>
</dbReference>
<evidence type="ECO:0000259" key="5">
    <source>
        <dbReference type="PROSITE" id="PS51078"/>
    </source>
</evidence>
<dbReference type="InterPro" id="IPR005471">
    <property type="entry name" value="Tscrpt_reg_IclR_N"/>
</dbReference>
<dbReference type="PANTHER" id="PTHR30136">
    <property type="entry name" value="HELIX-TURN-HELIX TRANSCRIPTIONAL REGULATOR, ICLR FAMILY"/>
    <property type="match status" value="1"/>
</dbReference>
<dbReference type="Gene3D" id="3.30.450.40">
    <property type="match status" value="1"/>
</dbReference>
<evidence type="ECO:0000259" key="4">
    <source>
        <dbReference type="PROSITE" id="PS51077"/>
    </source>
</evidence>
<dbReference type="SMART" id="SM00346">
    <property type="entry name" value="HTH_ICLR"/>
    <property type="match status" value="1"/>
</dbReference>
<evidence type="ECO:0000256" key="3">
    <source>
        <dbReference type="ARBA" id="ARBA00023163"/>
    </source>
</evidence>
<dbReference type="Gene3D" id="1.10.10.10">
    <property type="entry name" value="Winged helix-like DNA-binding domain superfamily/Winged helix DNA-binding domain"/>
    <property type="match status" value="1"/>
</dbReference>
<dbReference type="InterPro" id="IPR050707">
    <property type="entry name" value="HTH_MetabolicPath_Reg"/>
</dbReference>
<keyword evidence="7" id="KW-1185">Reference proteome</keyword>
<evidence type="ECO:0000256" key="1">
    <source>
        <dbReference type="ARBA" id="ARBA00023015"/>
    </source>
</evidence>
<comment type="caution">
    <text evidence="6">The sequence shown here is derived from an EMBL/GenBank/DDBJ whole genome shotgun (WGS) entry which is preliminary data.</text>
</comment>
<dbReference type="SUPFAM" id="SSF55781">
    <property type="entry name" value="GAF domain-like"/>
    <property type="match status" value="1"/>
</dbReference>
<gene>
    <name evidence="6" type="ORF">GE115_12435</name>
</gene>